<sequence>MKINRLRSFTLMEVVIVMVISVTVLGVAYLAFSIVNRQLLQYRQTTSKINEIMLFSKLVRKDISNAGLVYKTATGFSCKNDSSNVIYEINDSLVLRISLITDSLKINTIDPVFYYRQKEVGESGKIIDEFKIDIIDENNRVIAIREKKLYDAKSLMSFDR</sequence>
<dbReference type="Proteomes" id="UP000007590">
    <property type="component" value="Chromosome"/>
</dbReference>
<keyword evidence="1" id="KW-0812">Transmembrane</keyword>
<feature type="transmembrane region" description="Helical" evidence="1">
    <location>
        <begin position="12"/>
        <end position="32"/>
    </location>
</feature>
<keyword evidence="1" id="KW-0472">Membrane</keyword>
<dbReference type="AlphaFoldDB" id="H8KVP4"/>
<organism evidence="2 3">
    <name type="scientific">Solitalea canadensis (strain ATCC 29591 / DSM 3403 / JCM 21819 / LMG 8368 / NBRC 15130 / NCIMB 12057 / USAM 9D)</name>
    <name type="common">Flexibacter canadensis</name>
    <dbReference type="NCBI Taxonomy" id="929556"/>
    <lineage>
        <taxon>Bacteria</taxon>
        <taxon>Pseudomonadati</taxon>
        <taxon>Bacteroidota</taxon>
        <taxon>Sphingobacteriia</taxon>
        <taxon>Sphingobacteriales</taxon>
        <taxon>Sphingobacteriaceae</taxon>
        <taxon>Solitalea</taxon>
    </lineage>
</organism>
<accession>H8KVP4</accession>
<name>H8KVP4_SOLCM</name>
<dbReference type="eggNOG" id="ENOG502ZNIE">
    <property type="taxonomic scope" value="Bacteria"/>
</dbReference>
<evidence type="ECO:0000313" key="3">
    <source>
        <dbReference type="Proteomes" id="UP000007590"/>
    </source>
</evidence>
<gene>
    <name evidence="2" type="ordered locus">Solca_1600</name>
</gene>
<proteinExistence type="predicted"/>
<evidence type="ECO:0000313" key="2">
    <source>
        <dbReference type="EMBL" id="AFD06667.1"/>
    </source>
</evidence>
<dbReference type="STRING" id="929556.Solca_1600"/>
<dbReference type="HOGENOM" id="CLU_1651011_0_0_10"/>
<dbReference type="RefSeq" id="WP_014679894.1">
    <property type="nucleotide sequence ID" value="NC_017770.1"/>
</dbReference>
<reference evidence="2" key="1">
    <citation type="submission" date="2012-02" db="EMBL/GenBank/DDBJ databases">
        <title>The complete genome of Solitalea canadensis DSM 3403.</title>
        <authorList>
            <consortium name="US DOE Joint Genome Institute (JGI-PGF)"/>
            <person name="Lucas S."/>
            <person name="Copeland A."/>
            <person name="Lapidus A."/>
            <person name="Glavina del Rio T."/>
            <person name="Dalin E."/>
            <person name="Tice H."/>
            <person name="Bruce D."/>
            <person name="Goodwin L."/>
            <person name="Pitluck S."/>
            <person name="Peters L."/>
            <person name="Ovchinnikova G."/>
            <person name="Lu M."/>
            <person name="Kyrpides N."/>
            <person name="Mavromatis K."/>
            <person name="Ivanova N."/>
            <person name="Brettin T."/>
            <person name="Detter J.C."/>
            <person name="Han C."/>
            <person name="Larimer F."/>
            <person name="Land M."/>
            <person name="Hauser L."/>
            <person name="Markowitz V."/>
            <person name="Cheng J.-F."/>
            <person name="Hugenholtz P."/>
            <person name="Woyke T."/>
            <person name="Wu D."/>
            <person name="Spring S."/>
            <person name="Schroeder M."/>
            <person name="Kopitz M."/>
            <person name="Brambilla E."/>
            <person name="Klenk H.-P."/>
            <person name="Eisen J.A."/>
        </authorList>
    </citation>
    <scope>NUCLEOTIDE SEQUENCE</scope>
    <source>
        <strain evidence="2">DSM 3403</strain>
    </source>
</reference>
<evidence type="ECO:0008006" key="4">
    <source>
        <dbReference type="Google" id="ProtNLM"/>
    </source>
</evidence>
<dbReference type="KEGG" id="scn:Solca_1600"/>
<keyword evidence="1" id="KW-1133">Transmembrane helix</keyword>
<dbReference type="EMBL" id="CP003349">
    <property type="protein sequence ID" value="AFD06667.1"/>
    <property type="molecule type" value="Genomic_DNA"/>
</dbReference>
<evidence type="ECO:0000256" key="1">
    <source>
        <dbReference type="SAM" id="Phobius"/>
    </source>
</evidence>
<protein>
    <recommendedName>
        <fullName evidence="4">Prepilin-type N-terminal cleavage/methylation domain-containing protein</fullName>
    </recommendedName>
</protein>
<keyword evidence="3" id="KW-1185">Reference proteome</keyword>